<dbReference type="RefSeq" id="WP_169013993.1">
    <property type="nucleotide sequence ID" value="NZ_JABBJH010000026.1"/>
</dbReference>
<proteinExistence type="predicted"/>
<evidence type="ECO:0000313" key="1">
    <source>
        <dbReference type="EMBL" id="NMK39929.1"/>
    </source>
</evidence>
<accession>A0A848EVP8</accession>
<comment type="caution">
    <text evidence="1">The sequence shown here is derived from an EMBL/GenBank/DDBJ whole genome shotgun (WGS) entry which is preliminary data.</text>
</comment>
<evidence type="ECO:0000313" key="2">
    <source>
        <dbReference type="Proteomes" id="UP000536773"/>
    </source>
</evidence>
<gene>
    <name evidence="1" type="ORF">HG933_11245</name>
</gene>
<dbReference type="AlphaFoldDB" id="A0A848EVP8"/>
<sequence>MAIWTVSEVMAMYKWLKQYAEQFGEDFPFKSVMDKTEYEICRIIQECCERNIKYGASGTGSTGTTT</sequence>
<name>A0A848EVP8_MEGEL</name>
<dbReference type="EMBL" id="JABBJH010000026">
    <property type="protein sequence ID" value="NMK39929.1"/>
    <property type="molecule type" value="Genomic_DNA"/>
</dbReference>
<organism evidence="1 2">
    <name type="scientific">Megasphaera elsdenii</name>
    <dbReference type="NCBI Taxonomy" id="907"/>
    <lineage>
        <taxon>Bacteria</taxon>
        <taxon>Bacillati</taxon>
        <taxon>Bacillota</taxon>
        <taxon>Negativicutes</taxon>
        <taxon>Veillonellales</taxon>
        <taxon>Veillonellaceae</taxon>
        <taxon>Megasphaera</taxon>
    </lineage>
</organism>
<protein>
    <submittedName>
        <fullName evidence="1">Uncharacterized protein</fullName>
    </submittedName>
</protein>
<dbReference type="Proteomes" id="UP000536773">
    <property type="component" value="Unassembled WGS sequence"/>
</dbReference>
<reference evidence="1 2" key="1">
    <citation type="submission" date="2020-04" db="EMBL/GenBank/DDBJ databases">
        <authorList>
            <person name="Hitch T.C.A."/>
            <person name="Wylensek D."/>
            <person name="Clavel T."/>
        </authorList>
    </citation>
    <scope>NUCLEOTIDE SEQUENCE [LARGE SCALE GENOMIC DNA]</scope>
    <source>
        <strain evidence="1 2">WCA-386-APC-2A</strain>
    </source>
</reference>